<dbReference type="PANTHER" id="PTHR15944:SF0">
    <property type="entry name" value="PRENYLCYSTEINE LYASE DOMAIN-CONTAINING PROTEIN"/>
    <property type="match status" value="1"/>
</dbReference>
<dbReference type="Gene3D" id="3.50.50.60">
    <property type="entry name" value="FAD/NAD(P)-binding domain"/>
    <property type="match status" value="1"/>
</dbReference>
<evidence type="ECO:0000259" key="9">
    <source>
        <dbReference type="Pfam" id="PF07156"/>
    </source>
</evidence>
<feature type="domain" description="Prenylcysteine lyase" evidence="9">
    <location>
        <begin position="220"/>
        <end position="425"/>
    </location>
</feature>
<dbReference type="AlphaFoldDB" id="A0ABD2WI66"/>
<comment type="similarity">
    <text evidence="2">Belongs to the prenylcysteine oxidase family.</text>
</comment>
<evidence type="ECO:0000256" key="6">
    <source>
        <dbReference type="ARBA" id="ARBA00023002"/>
    </source>
</evidence>
<accession>A0ABD2WI66</accession>
<keyword evidence="4 8" id="KW-0732">Signal</keyword>
<comment type="cofactor">
    <cofactor evidence="1">
        <name>FAD</name>
        <dbReference type="ChEBI" id="CHEBI:57692"/>
    </cofactor>
</comment>
<dbReference type="EMBL" id="JBJJXI010000103">
    <property type="protein sequence ID" value="KAL3392549.1"/>
    <property type="molecule type" value="Genomic_DNA"/>
</dbReference>
<dbReference type="GO" id="GO:0016491">
    <property type="term" value="F:oxidoreductase activity"/>
    <property type="evidence" value="ECO:0007669"/>
    <property type="project" value="UniProtKB-KW"/>
</dbReference>
<keyword evidence="7" id="KW-0325">Glycoprotein</keyword>
<dbReference type="SUPFAM" id="SSF51905">
    <property type="entry name" value="FAD/NAD(P)-binding domain"/>
    <property type="match status" value="1"/>
</dbReference>
<dbReference type="InterPro" id="IPR017046">
    <property type="entry name" value="Prenylcysteine_Oxase1"/>
</dbReference>
<evidence type="ECO:0000256" key="3">
    <source>
        <dbReference type="ARBA" id="ARBA00022630"/>
    </source>
</evidence>
<keyword evidence="6" id="KW-0560">Oxidoreductase</keyword>
<keyword evidence="5" id="KW-0274">FAD</keyword>
<name>A0ABD2WI66_9HYME</name>
<evidence type="ECO:0000256" key="1">
    <source>
        <dbReference type="ARBA" id="ARBA00001974"/>
    </source>
</evidence>
<evidence type="ECO:0000256" key="2">
    <source>
        <dbReference type="ARBA" id="ARBA00009967"/>
    </source>
</evidence>
<keyword evidence="3" id="KW-0285">Flavoprotein</keyword>
<evidence type="ECO:0000313" key="10">
    <source>
        <dbReference type="EMBL" id="KAL3392549.1"/>
    </source>
</evidence>
<dbReference type="Pfam" id="PF13450">
    <property type="entry name" value="NAD_binding_8"/>
    <property type="match status" value="1"/>
</dbReference>
<organism evidence="10 11">
    <name type="scientific">Trichogramma kaykai</name>
    <dbReference type="NCBI Taxonomy" id="54128"/>
    <lineage>
        <taxon>Eukaryota</taxon>
        <taxon>Metazoa</taxon>
        <taxon>Ecdysozoa</taxon>
        <taxon>Arthropoda</taxon>
        <taxon>Hexapoda</taxon>
        <taxon>Insecta</taxon>
        <taxon>Pterygota</taxon>
        <taxon>Neoptera</taxon>
        <taxon>Endopterygota</taxon>
        <taxon>Hymenoptera</taxon>
        <taxon>Apocrita</taxon>
        <taxon>Proctotrupomorpha</taxon>
        <taxon>Chalcidoidea</taxon>
        <taxon>Trichogrammatidae</taxon>
        <taxon>Trichogramma</taxon>
    </lineage>
</organism>
<comment type="caution">
    <text evidence="10">The sequence shown here is derived from an EMBL/GenBank/DDBJ whole genome shotgun (WGS) entry which is preliminary data.</text>
</comment>
<proteinExistence type="inferred from homology"/>
<dbReference type="InterPro" id="IPR010795">
    <property type="entry name" value="Prenylcys_lyase"/>
</dbReference>
<reference evidence="10 11" key="1">
    <citation type="journal article" date="2024" name="bioRxiv">
        <title>A reference genome for Trichogramma kaykai: A tiny desert-dwelling parasitoid wasp with competing sex-ratio distorters.</title>
        <authorList>
            <person name="Culotta J."/>
            <person name="Lindsey A.R."/>
        </authorList>
    </citation>
    <scope>NUCLEOTIDE SEQUENCE [LARGE SCALE GENOMIC DNA]</scope>
    <source>
        <strain evidence="10 11">KSX58</strain>
    </source>
</reference>
<feature type="chain" id="PRO_5044819313" description="Prenylcysteine lyase domain-containing protein" evidence="8">
    <location>
        <begin position="25"/>
        <end position="438"/>
    </location>
</feature>
<dbReference type="PANTHER" id="PTHR15944">
    <property type="entry name" value="FARNESYLCYSTEINE LYASE"/>
    <property type="match status" value="1"/>
</dbReference>
<keyword evidence="11" id="KW-1185">Reference proteome</keyword>
<evidence type="ECO:0000256" key="5">
    <source>
        <dbReference type="ARBA" id="ARBA00022827"/>
    </source>
</evidence>
<evidence type="ECO:0000256" key="8">
    <source>
        <dbReference type="SAM" id="SignalP"/>
    </source>
</evidence>
<gene>
    <name evidence="10" type="ORF">TKK_012866</name>
</gene>
<dbReference type="Proteomes" id="UP001627154">
    <property type="component" value="Unassembled WGS sequence"/>
</dbReference>
<evidence type="ECO:0000256" key="4">
    <source>
        <dbReference type="ARBA" id="ARBA00022729"/>
    </source>
</evidence>
<dbReference type="Pfam" id="PF07156">
    <property type="entry name" value="Prenylcys_lyase"/>
    <property type="match status" value="1"/>
</dbReference>
<sequence length="438" mass="48981">MMASLKYWYIFLLIGTIQFKTINSLQACKPKIAIIGAGIGGSSAAHFLTKLFRNAEIHVFEKNVVGGRLSLVKFGNEEFEAGGAIIHPRNKYMQEFVKFLNLSARPPASVGGRFGIWNGKELVFEESDFERIYDFQNKGIGFDNVTALVQAMNPDFINLLQTPMEKHLTNLGYSSKLIKELVEATLVVNYGQDIDVHSFVASVSIAGAGFDLWSVKGAVKKVRKSILNDKVKYEITYTEIDKETDSTSEYDIVIIAAPMTNDHYSSVIFEGFDDDLTFSGTYQTTIATFVSGEVDFSYFDLDEDIQGIMSCEPEKTIISSIGKLSSVEGTKNPKTNIWKIFSRKKLNQTLLNKMFKNIEEIQEISWKAYPKYSSSLRLDKFKLDDAMYHVNAIEWAASAMEMSAIGGRNVAILAYNDYKRICSAVNTITTTTTASSEL</sequence>
<dbReference type="InterPro" id="IPR036188">
    <property type="entry name" value="FAD/NAD-bd_sf"/>
</dbReference>
<evidence type="ECO:0000313" key="11">
    <source>
        <dbReference type="Proteomes" id="UP001627154"/>
    </source>
</evidence>
<protein>
    <recommendedName>
        <fullName evidence="9">Prenylcysteine lyase domain-containing protein</fullName>
    </recommendedName>
</protein>
<feature type="signal peptide" evidence="8">
    <location>
        <begin position="1"/>
        <end position="24"/>
    </location>
</feature>
<evidence type="ECO:0000256" key="7">
    <source>
        <dbReference type="ARBA" id="ARBA00023180"/>
    </source>
</evidence>